<organism evidence="2 3">
    <name type="scientific">Legionella jamestowniensis</name>
    <dbReference type="NCBI Taxonomy" id="455"/>
    <lineage>
        <taxon>Bacteria</taxon>
        <taxon>Pseudomonadati</taxon>
        <taxon>Pseudomonadota</taxon>
        <taxon>Gammaproteobacteria</taxon>
        <taxon>Legionellales</taxon>
        <taxon>Legionellaceae</taxon>
        <taxon>Legionella</taxon>
    </lineage>
</organism>
<dbReference type="EMBL" id="LNYG01000013">
    <property type="protein sequence ID" value="KTD07417.1"/>
    <property type="molecule type" value="Genomic_DNA"/>
</dbReference>
<gene>
    <name evidence="2" type="primary">sdhA_1</name>
    <name evidence="2" type="ORF">Ljam_1612</name>
</gene>
<evidence type="ECO:0000313" key="2">
    <source>
        <dbReference type="EMBL" id="KTD07417.1"/>
    </source>
</evidence>
<dbReference type="OrthoDB" id="5647347at2"/>
<feature type="region of interest" description="Disordered" evidence="1">
    <location>
        <begin position="1399"/>
        <end position="1431"/>
    </location>
</feature>
<proteinExistence type="predicted"/>
<sequence>MIEKYLKLLDNFKEEDIASFLKSLREKFILTLQGSYFSSKASCFFSQPNKEGEPFTNFESQPKQIVQLKQVINALYHAQLAFEDLQSVNLRNGDKKFQDLKKLYYKTIEHGYKASYLLTHLDIDFPELFRSEIQQALQILAPIKTFADSHKDSAIEFSSILKNYPIGHKAGVISGTAIAQMKPNDGNYDYDFLAHFGAVLPGYIHQLTTYIQQYGPQISTYQPTINKAKLDELQEQAFRLLNSIENLQSDDIFISFKALNYIKIIREIISLSMTSLEQIGYANDSSQDVIRHNLRRLKYELLPELFSLADRLEDEGLLNPGTLSQPMMAQIKPLYELMAFYAAKFVDFPKEGEELLTIEDAQFADRRLEKTRQRIAIAHWNLTKQTSAQIALDNFFAIIENKQYSNYSLLNLPEAEKDALKRELKFLLPYVKAINPELSNLIIRDLTSENSYSRNLQRPWHWLTGTAGPVAVTSLIPLKTKLQTALAKERATQRLHIELNKDIISFVENNTDIDIYPYQRRAELNCFDEAKLLGINPTAPEHQHLQFSKDTENVWITNNEALTVGQAETLAHYYQKRCLQLNEAQMALHSFLNFLYEDEHDSKKNINPKTKRQLRLWYSLFQPYLVESLLSVEEAERKDRTMVDLLSEKPLLGQKIPKLDMIIDYSATDYILLVSTVFKQLFTEDDIIPILAQLECLIALTAERAKQYTSLAEQKYVAGVVSRDLIPDINTDKRANFVLKHTNYSQMVAAYRSSLFNLIEIFNTPFREKLKDEPPFPEIVGQKPHLQGSELKIKRSFNQLYFLRKRLQLAEKEIFPSETENHGHLPLKNEQLLGIKRIFNCRYQLIQICIEFENLDIVRKQLQPAKEGVPFPEVGIQEFDLLDTQFNNKQVFNRIYYLKRQLQLAEKEIFFLEKDSQTPKTDNPELALTEKQILAIKRVFNIQYHLEQTCAELKTIDNIGKQLQFAENGIPFPEAENQHADTNTKSLFNSLKRQSAEKVVPFPEIEDAELAQLEIHQVIAVKRIFNSLYHLEQICIQLESLDQKSSQSLYVYHLIQAKNHVDELVTHAKTLARDPHLSLFAAELKEKGLAIYQAFAEQQENYVVGSEEVELKDPKYQGKVVQYSGLWYTLRSFMLIPEHIKAAVQNEELSANTKDHVNQRTKQAALNIEAIIVSSNSYFQLFLQTPTMYRLYKELKAKLEQFTHLSHSAAMDHLEELSHDLFVRILITTDEWEDKLGLRPGLLSDPMKALLDEFHKGLLEHLHLNSQEHLALLSSHAPLNYRIEAAKNRKQIATGLLKRDDALITSNIDDLDIDKERLLTLPLNSKITLLKLFTNEVNTYNHSNHILPASPLVQEILSARLVKLYKLLQPLLLAEQNRLNLISRPIETKHQTIESLLQQEVPLPPMAEDKSKNEEQEIELNGEKNKEESQLDEEGYIIEFKSDKFVTKEDGVIELELDDFSPSKSSSEALASSTKQKPAELKNIVYIANAVLSHYQGCKNSIEFEIATANERIAYLEECIGIQEKESEKYRLEYTKHVFERELTEIISDNRDYHYTRAEYNSLLQAFLQTYAIEIIQQSQYKQDINAEVKSLLAVKAEEFERINGAKFIQLEAVRKALAQFDIYFSNAPKTNENRDNENGTLKKSYFFETKDTLRAKIRLIDNLTTIAESNRPVEERLAEIAFEVKKPIFVATMHRHRHYNTLSFAWIGQCIISLLSALHLYTPKYKLLFQRLEKAATHAPTTEPATANSVYIAANRLGIFAPANSAVSEPPLPEPIVAAPSNELSTVP</sequence>
<protein>
    <submittedName>
        <fullName evidence="2">SdhA, substrate of the Dot/Icm system</fullName>
    </submittedName>
</protein>
<dbReference type="RefSeq" id="WP_058449541.1">
    <property type="nucleotide sequence ID" value="NZ_CAAAJF010000005.1"/>
</dbReference>
<evidence type="ECO:0000313" key="3">
    <source>
        <dbReference type="Proteomes" id="UP000054715"/>
    </source>
</evidence>
<dbReference type="PATRIC" id="fig|455.5.peg.1703"/>
<reference evidence="2 3" key="1">
    <citation type="submission" date="2015-11" db="EMBL/GenBank/DDBJ databases">
        <title>Genomic analysis of 38 Legionella species identifies large and diverse effector repertoires.</title>
        <authorList>
            <person name="Burstein D."/>
            <person name="Amaro F."/>
            <person name="Zusman T."/>
            <person name="Lifshitz Z."/>
            <person name="Cohen O."/>
            <person name="Gilbert J.A."/>
            <person name="Pupko T."/>
            <person name="Shuman H.A."/>
            <person name="Segal G."/>
        </authorList>
    </citation>
    <scope>NUCLEOTIDE SEQUENCE [LARGE SCALE GENOMIC DNA]</scope>
    <source>
        <strain evidence="2 3">JA-26-G1-E2</strain>
    </source>
</reference>
<comment type="caution">
    <text evidence="2">The sequence shown here is derived from an EMBL/GenBank/DDBJ whole genome shotgun (WGS) entry which is preliminary data.</text>
</comment>
<evidence type="ECO:0000256" key="1">
    <source>
        <dbReference type="SAM" id="MobiDB-lite"/>
    </source>
</evidence>
<name>A0A0W0UIL0_9GAMM</name>
<accession>A0A0W0UIL0</accession>
<feature type="compositionally biased region" description="Basic and acidic residues" evidence="1">
    <location>
        <begin position="1407"/>
        <end position="1429"/>
    </location>
</feature>
<dbReference type="Proteomes" id="UP000054715">
    <property type="component" value="Unassembled WGS sequence"/>
</dbReference>